<organism evidence="3 4">
    <name type="scientific">Pseudonocardia sulfidoxydans NBRC 16205</name>
    <dbReference type="NCBI Taxonomy" id="1223511"/>
    <lineage>
        <taxon>Bacteria</taxon>
        <taxon>Bacillati</taxon>
        <taxon>Actinomycetota</taxon>
        <taxon>Actinomycetes</taxon>
        <taxon>Pseudonocardiales</taxon>
        <taxon>Pseudonocardiaceae</taxon>
        <taxon>Pseudonocardia</taxon>
    </lineage>
</organism>
<sequence length="118" mass="12372">MTPPEPETPLSSAERQRLEQLERQLVVQFPDLDDALRGGRRRRRFVPTPELAVAAVLAVGLLVGSVLLGGLGLGAAELLAMCVTAILVFGVPALLRRRAQQATPGATPSTGSPATPPT</sequence>
<dbReference type="InterPro" id="IPR021401">
    <property type="entry name" value="DUF3040"/>
</dbReference>
<comment type="caution">
    <text evidence="3">The sequence shown here is derived from an EMBL/GenBank/DDBJ whole genome shotgun (WGS) entry which is preliminary data.</text>
</comment>
<keyword evidence="2" id="KW-0812">Transmembrane</keyword>
<name>A0A511DN54_9PSEU</name>
<proteinExistence type="predicted"/>
<gene>
    <name evidence="3" type="ORF">PSU4_52030</name>
</gene>
<dbReference type="AlphaFoldDB" id="A0A511DN54"/>
<dbReference type="Proteomes" id="UP000321685">
    <property type="component" value="Unassembled WGS sequence"/>
</dbReference>
<accession>A0A511DN54</accession>
<protein>
    <recommendedName>
        <fullName evidence="5">DUF3040 domain-containing protein</fullName>
    </recommendedName>
</protein>
<evidence type="ECO:0000256" key="2">
    <source>
        <dbReference type="SAM" id="Phobius"/>
    </source>
</evidence>
<dbReference type="EMBL" id="BJVJ01000081">
    <property type="protein sequence ID" value="GEL26249.1"/>
    <property type="molecule type" value="Genomic_DNA"/>
</dbReference>
<dbReference type="Pfam" id="PF11239">
    <property type="entry name" value="DUF3040"/>
    <property type="match status" value="1"/>
</dbReference>
<reference evidence="3 4" key="1">
    <citation type="submission" date="2019-07" db="EMBL/GenBank/DDBJ databases">
        <title>Whole genome shotgun sequence of Pseudonocardia sulfidoxydans NBRC 16205.</title>
        <authorList>
            <person name="Hosoyama A."/>
            <person name="Uohara A."/>
            <person name="Ohji S."/>
            <person name="Ichikawa N."/>
        </authorList>
    </citation>
    <scope>NUCLEOTIDE SEQUENCE [LARGE SCALE GENOMIC DNA]</scope>
    <source>
        <strain evidence="3 4">NBRC 16205</strain>
    </source>
</reference>
<dbReference type="RefSeq" id="WP_186817189.1">
    <property type="nucleotide sequence ID" value="NZ_BJVJ01000081.1"/>
</dbReference>
<evidence type="ECO:0008006" key="5">
    <source>
        <dbReference type="Google" id="ProtNLM"/>
    </source>
</evidence>
<feature type="region of interest" description="Disordered" evidence="1">
    <location>
        <begin position="99"/>
        <end position="118"/>
    </location>
</feature>
<keyword evidence="2" id="KW-0472">Membrane</keyword>
<evidence type="ECO:0000256" key="1">
    <source>
        <dbReference type="SAM" id="MobiDB-lite"/>
    </source>
</evidence>
<evidence type="ECO:0000313" key="3">
    <source>
        <dbReference type="EMBL" id="GEL26249.1"/>
    </source>
</evidence>
<keyword evidence="2" id="KW-1133">Transmembrane helix</keyword>
<feature type="transmembrane region" description="Helical" evidence="2">
    <location>
        <begin position="51"/>
        <end position="72"/>
    </location>
</feature>
<feature type="compositionally biased region" description="Low complexity" evidence="1">
    <location>
        <begin position="102"/>
        <end position="118"/>
    </location>
</feature>
<feature type="transmembrane region" description="Helical" evidence="2">
    <location>
        <begin position="78"/>
        <end position="95"/>
    </location>
</feature>
<keyword evidence="4" id="KW-1185">Reference proteome</keyword>
<evidence type="ECO:0000313" key="4">
    <source>
        <dbReference type="Proteomes" id="UP000321685"/>
    </source>
</evidence>